<keyword evidence="6 9" id="KW-0648">Protein biosynthesis</keyword>
<organism evidence="11 12">
    <name type="scientific">Odinarchaeota yellowstonii (strain LCB_4)</name>
    <dbReference type="NCBI Taxonomy" id="1841599"/>
    <lineage>
        <taxon>Archaea</taxon>
        <taxon>Promethearchaeati</taxon>
        <taxon>Candidatus Odinarchaeota</taxon>
        <taxon>Candidatus Odinarchaeia</taxon>
        <taxon>Candidatus Odinarchaeales</taxon>
        <taxon>Candidatus Odinarchaeaceae</taxon>
        <taxon>Candidatus Odinarchaeum</taxon>
    </lineage>
</organism>
<evidence type="ECO:0000256" key="5">
    <source>
        <dbReference type="ARBA" id="ARBA00022540"/>
    </source>
</evidence>
<evidence type="ECO:0000259" key="10">
    <source>
        <dbReference type="SMART" id="SM00653"/>
    </source>
</evidence>
<dbReference type="InterPro" id="IPR002735">
    <property type="entry name" value="Transl_init_fac_IF2/IF5_dom"/>
</dbReference>
<evidence type="ECO:0000256" key="8">
    <source>
        <dbReference type="ARBA" id="ARBA00032408"/>
    </source>
</evidence>
<evidence type="ECO:0000313" key="12">
    <source>
        <dbReference type="Proteomes" id="UP000186851"/>
    </source>
</evidence>
<evidence type="ECO:0000256" key="3">
    <source>
        <dbReference type="ARBA" id="ARBA00011243"/>
    </source>
</evidence>
<feature type="domain" description="Translation initiation factor IF2/IF5" evidence="10">
    <location>
        <begin position="24"/>
        <end position="131"/>
    </location>
</feature>
<protein>
    <recommendedName>
        <fullName evidence="4 9">Translation initiation factor 2 subunit beta</fullName>
    </recommendedName>
    <alternativeName>
        <fullName evidence="7 9">aIF2-beta</fullName>
    </alternativeName>
    <alternativeName>
        <fullName evidence="8 9">eIF-2-beta</fullName>
    </alternativeName>
</protein>
<dbReference type="Gene3D" id="3.30.30.170">
    <property type="match status" value="1"/>
</dbReference>
<dbReference type="InterPro" id="IPR045196">
    <property type="entry name" value="IF2/IF5"/>
</dbReference>
<gene>
    <name evidence="9" type="primary">eif2b</name>
    <name evidence="11" type="ORF">OdinLCB4_002335</name>
</gene>
<evidence type="ECO:0000256" key="9">
    <source>
        <dbReference type="HAMAP-Rule" id="MF_00232"/>
    </source>
</evidence>
<reference evidence="11" key="2">
    <citation type="journal article" date="2022" name="Nat. Microbiol.">
        <title>A closed Candidatus Odinarchaeum chromosome exposes Asgard archaeal viruses.</title>
        <authorList>
            <person name="Tamarit D."/>
            <person name="Caceres E.F."/>
            <person name="Krupovic M."/>
            <person name="Nijland R."/>
            <person name="Eme L."/>
            <person name="Robinson N.P."/>
            <person name="Ettema T.J.G."/>
        </authorList>
    </citation>
    <scope>NUCLEOTIDE SEQUENCE</scope>
    <source>
        <strain evidence="11">LCB_4</strain>
    </source>
</reference>
<evidence type="ECO:0000256" key="1">
    <source>
        <dbReference type="ARBA" id="ARBA00003323"/>
    </source>
</evidence>
<accession>A0AAF0IBU8</accession>
<comment type="function">
    <text evidence="1 9">eIF-2 functions in the early steps of protein synthesis by forming a ternary complex with GTP and initiator tRNA.</text>
</comment>
<name>A0AAF0IBU8_ODILC</name>
<dbReference type="HAMAP" id="MF_00232">
    <property type="entry name" value="eIF_2_beta"/>
    <property type="match status" value="1"/>
</dbReference>
<evidence type="ECO:0000256" key="4">
    <source>
        <dbReference type="ARBA" id="ARBA00022314"/>
    </source>
</evidence>
<comment type="subunit">
    <text evidence="3 9">Heterotrimer composed of an alpha, a beta and a gamma chain.</text>
</comment>
<dbReference type="NCBIfam" id="TIGR00311">
    <property type="entry name" value="aIF-2beta"/>
    <property type="match status" value="1"/>
</dbReference>
<dbReference type="EMBL" id="CP091871">
    <property type="protein sequence ID" value="WEU40779.1"/>
    <property type="molecule type" value="Genomic_DNA"/>
</dbReference>
<dbReference type="SUPFAM" id="SSF100966">
    <property type="entry name" value="Translation initiation factor 2 beta, aIF2beta, N-terminal domain"/>
    <property type="match status" value="1"/>
</dbReference>
<dbReference type="GO" id="GO:0003743">
    <property type="term" value="F:translation initiation factor activity"/>
    <property type="evidence" value="ECO:0007669"/>
    <property type="project" value="UniProtKB-UniRule"/>
</dbReference>
<dbReference type="PANTHER" id="PTHR23001">
    <property type="entry name" value="EUKARYOTIC TRANSLATION INITIATION FACTOR"/>
    <property type="match status" value="1"/>
</dbReference>
<dbReference type="Pfam" id="PF01873">
    <property type="entry name" value="eIF-5_eIF-2B"/>
    <property type="match status" value="1"/>
</dbReference>
<evidence type="ECO:0000256" key="6">
    <source>
        <dbReference type="ARBA" id="ARBA00022917"/>
    </source>
</evidence>
<proteinExistence type="inferred from homology"/>
<dbReference type="Proteomes" id="UP000186851">
    <property type="component" value="Chromosome"/>
</dbReference>
<evidence type="ECO:0000256" key="2">
    <source>
        <dbReference type="ARBA" id="ARBA00010397"/>
    </source>
</evidence>
<dbReference type="NCBIfam" id="NF003067">
    <property type="entry name" value="PRK03988.1"/>
    <property type="match status" value="1"/>
</dbReference>
<sequence length="137" mass="15823">MDLLDYPSLLKRLREGLPQEILETSRFKVPKVESFIEGNRTFIKNFHEICDTLSRPEASVLKYIARELATAGNMEGSTAVFQGKFTRDVLDNLIERYTQLYVICPICKRPDSEIIKQDRYQFLLCKACGARTPVKPY</sequence>
<dbReference type="SMART" id="SM00653">
    <property type="entry name" value="eIF2B_5"/>
    <property type="match status" value="1"/>
</dbReference>
<keyword evidence="5 9" id="KW-0396">Initiation factor</keyword>
<reference evidence="11" key="1">
    <citation type="journal article" date="2017" name="Nature">
        <title>Asgard archaea illuminate the origin of eukaryotic cellular complexity.</title>
        <authorList>
            <person name="Zaremba-Niedzwiedzka K."/>
            <person name="Caceres E.F."/>
            <person name="Saw J.H."/>
            <person name="Backstrom D."/>
            <person name="Juzokaite L."/>
            <person name="Vancaester E."/>
            <person name="Seitz K.W."/>
            <person name="Anantharaman K."/>
            <person name="Starnawski P."/>
            <person name="Kjeldsen K.U."/>
            <person name="Scott M.B."/>
            <person name="Nunoura T."/>
            <person name="Banfield J.F."/>
            <person name="Schramm A."/>
            <person name="Baker B.J."/>
            <person name="Spang A."/>
            <person name="Ettema T.J.G."/>
        </authorList>
    </citation>
    <scope>NUCLEOTIDE SEQUENCE</scope>
    <source>
        <strain evidence="11">LCB_4</strain>
    </source>
</reference>
<comment type="similarity">
    <text evidence="2 9">Belongs to the eIF-2-beta/eIF-5 family.</text>
</comment>
<dbReference type="KEGG" id="oyw:OdinLCB4_002335"/>
<dbReference type="AlphaFoldDB" id="A0AAF0IBU8"/>
<dbReference type="PANTHER" id="PTHR23001:SF3">
    <property type="entry name" value="EUKARYOTIC TRANSLATION INITIATION FACTOR 2 SUBUNIT 2"/>
    <property type="match status" value="1"/>
</dbReference>
<dbReference type="SUPFAM" id="SSF75689">
    <property type="entry name" value="Zinc-binding domain of translation initiation factor 2 beta"/>
    <property type="match status" value="1"/>
</dbReference>
<evidence type="ECO:0000313" key="11">
    <source>
        <dbReference type="EMBL" id="WEU40779.1"/>
    </source>
</evidence>
<dbReference type="InterPro" id="IPR004458">
    <property type="entry name" value="TIF2_bsu_arc"/>
</dbReference>
<dbReference type="InterPro" id="IPR016189">
    <property type="entry name" value="Transl_init_fac_IF2/IF5_N"/>
</dbReference>
<evidence type="ECO:0000256" key="7">
    <source>
        <dbReference type="ARBA" id="ARBA00031466"/>
    </source>
</evidence>
<dbReference type="InterPro" id="IPR016190">
    <property type="entry name" value="Transl_init_fac_IF2/IF5_Zn-bd"/>
</dbReference>